<feature type="signal peptide" evidence="1">
    <location>
        <begin position="1"/>
        <end position="27"/>
    </location>
</feature>
<organism evidence="3 4">
    <name type="scientific">Paenibacillus rhizophilus</name>
    <dbReference type="NCBI Taxonomy" id="1850366"/>
    <lineage>
        <taxon>Bacteria</taxon>
        <taxon>Bacillati</taxon>
        <taxon>Bacillota</taxon>
        <taxon>Bacilli</taxon>
        <taxon>Bacillales</taxon>
        <taxon>Paenibacillaceae</taxon>
        <taxon>Paenibacillus</taxon>
    </lineage>
</organism>
<dbReference type="Proteomes" id="UP000282529">
    <property type="component" value="Unassembled WGS sequence"/>
</dbReference>
<dbReference type="EMBL" id="RQPI01000001">
    <property type="protein sequence ID" value="RQW13761.1"/>
    <property type="molecule type" value="Genomic_DNA"/>
</dbReference>
<name>A0A3N9PBY9_9BACL</name>
<dbReference type="RefSeq" id="WP_124694402.1">
    <property type="nucleotide sequence ID" value="NZ_JBHUFE010000016.1"/>
</dbReference>
<dbReference type="InterPro" id="IPR001119">
    <property type="entry name" value="SLH_dom"/>
</dbReference>
<evidence type="ECO:0000313" key="4">
    <source>
        <dbReference type="Proteomes" id="UP000282529"/>
    </source>
</evidence>
<dbReference type="OrthoDB" id="1738667at2"/>
<accession>A0A3N9PBY9</accession>
<feature type="chain" id="PRO_5018325066" evidence="1">
    <location>
        <begin position="28"/>
        <end position="220"/>
    </location>
</feature>
<reference evidence="3 4" key="1">
    <citation type="submission" date="2018-11" db="EMBL/GenBank/DDBJ databases">
        <title>Genome sequence of strain 7197.</title>
        <authorList>
            <person name="Gao J."/>
            <person name="Sun J."/>
        </authorList>
    </citation>
    <scope>NUCLEOTIDE SEQUENCE [LARGE SCALE GENOMIC DNA]</scope>
    <source>
        <strain evidence="3 4">7197</strain>
    </source>
</reference>
<keyword evidence="4" id="KW-1185">Reference proteome</keyword>
<evidence type="ECO:0000313" key="3">
    <source>
        <dbReference type="EMBL" id="RQW13761.1"/>
    </source>
</evidence>
<comment type="caution">
    <text evidence="3">The sequence shown here is derived from an EMBL/GenBank/DDBJ whole genome shotgun (WGS) entry which is preliminary data.</text>
</comment>
<proteinExistence type="predicted"/>
<feature type="domain" description="SLH" evidence="2">
    <location>
        <begin position="158"/>
        <end position="220"/>
    </location>
</feature>
<evidence type="ECO:0000256" key="1">
    <source>
        <dbReference type="SAM" id="SignalP"/>
    </source>
</evidence>
<dbReference type="PROSITE" id="PS51272">
    <property type="entry name" value="SLH"/>
    <property type="match status" value="1"/>
</dbReference>
<protein>
    <submittedName>
        <fullName evidence="3">S-layer homology domain-containing protein</fullName>
    </submittedName>
</protein>
<dbReference type="AlphaFoldDB" id="A0A3N9PBY9"/>
<dbReference type="Pfam" id="PF00395">
    <property type="entry name" value="SLH"/>
    <property type="match status" value="1"/>
</dbReference>
<gene>
    <name evidence="3" type="ORF">EH198_05035</name>
</gene>
<keyword evidence="1" id="KW-0732">Signal</keyword>
<sequence>MISTKKALAAFSISALMMLSAGGAGFAAGSGFTDLGSVQGKEKIESLKDRGLVKGVNGSQFMPGSVLSVAQGVQLISGGLQLSLAAIDFIKAPVASDIFTKVDDDAWYAEAFINAHYNGVDVPADLDPKEPMTKQQFTALLVQGLEKAGNLPLIKLAPVDIDDEDQIDPSHQGGIQRSLVYKITALDKDGKFNPESKLTRAEAAVMLYNALEYLKAHGNR</sequence>
<evidence type="ECO:0000259" key="2">
    <source>
        <dbReference type="PROSITE" id="PS51272"/>
    </source>
</evidence>